<sequence>MRTVDGFEQRGLGIVQGLDKRAGRVPAAPDKRARFTVFNMQRFTAFRAIAHAVFQRMLIGTE</sequence>
<keyword evidence="2" id="KW-1185">Reference proteome</keyword>
<gene>
    <name evidence="1" type="ORF">GCM10007391_32910</name>
</gene>
<dbReference type="AlphaFoldDB" id="A0A918JR30"/>
<proteinExistence type="predicted"/>
<dbReference type="EMBL" id="BMXP01000013">
    <property type="protein sequence ID" value="GGW96213.1"/>
    <property type="molecule type" value="Genomic_DNA"/>
</dbReference>
<protein>
    <submittedName>
        <fullName evidence="1">Uncharacterized protein</fullName>
    </submittedName>
</protein>
<reference evidence="1" key="2">
    <citation type="submission" date="2020-09" db="EMBL/GenBank/DDBJ databases">
        <authorList>
            <person name="Sun Q."/>
            <person name="Kim S."/>
        </authorList>
    </citation>
    <scope>NUCLEOTIDE SEQUENCE</scope>
    <source>
        <strain evidence="1">KCTC 22164</strain>
    </source>
</reference>
<evidence type="ECO:0000313" key="2">
    <source>
        <dbReference type="Proteomes" id="UP000631300"/>
    </source>
</evidence>
<accession>A0A918JR30</accession>
<name>A0A918JR30_9ALTE</name>
<organism evidence="1 2">
    <name type="scientific">Alteromonas halophila</name>
    <dbReference type="NCBI Taxonomy" id="516698"/>
    <lineage>
        <taxon>Bacteria</taxon>
        <taxon>Pseudomonadati</taxon>
        <taxon>Pseudomonadota</taxon>
        <taxon>Gammaproteobacteria</taxon>
        <taxon>Alteromonadales</taxon>
        <taxon>Alteromonadaceae</taxon>
        <taxon>Alteromonas/Salinimonas group</taxon>
        <taxon>Alteromonas</taxon>
    </lineage>
</organism>
<dbReference type="Proteomes" id="UP000631300">
    <property type="component" value="Unassembled WGS sequence"/>
</dbReference>
<comment type="caution">
    <text evidence="1">The sequence shown here is derived from an EMBL/GenBank/DDBJ whole genome shotgun (WGS) entry which is preliminary data.</text>
</comment>
<reference evidence="1" key="1">
    <citation type="journal article" date="2014" name="Int. J. Syst. Evol. Microbiol.">
        <title>Complete genome sequence of Corynebacterium casei LMG S-19264T (=DSM 44701T), isolated from a smear-ripened cheese.</title>
        <authorList>
            <consortium name="US DOE Joint Genome Institute (JGI-PGF)"/>
            <person name="Walter F."/>
            <person name="Albersmeier A."/>
            <person name="Kalinowski J."/>
            <person name="Ruckert C."/>
        </authorList>
    </citation>
    <scope>NUCLEOTIDE SEQUENCE</scope>
    <source>
        <strain evidence="1">KCTC 22164</strain>
    </source>
</reference>
<evidence type="ECO:0000313" key="1">
    <source>
        <dbReference type="EMBL" id="GGW96213.1"/>
    </source>
</evidence>